<dbReference type="VEuPathDB" id="FungiDB:PC110_g23465"/>
<feature type="compositionally biased region" description="Low complexity" evidence="1">
    <location>
        <begin position="18"/>
        <end position="29"/>
    </location>
</feature>
<dbReference type="Proteomes" id="UP000736787">
    <property type="component" value="Unassembled WGS sequence"/>
</dbReference>
<feature type="region of interest" description="Disordered" evidence="1">
    <location>
        <begin position="1"/>
        <end position="29"/>
    </location>
</feature>
<accession>A0A8T1E2Z3</accession>
<organism evidence="2 3">
    <name type="scientific">Phytophthora cactorum</name>
    <dbReference type="NCBI Taxonomy" id="29920"/>
    <lineage>
        <taxon>Eukaryota</taxon>
        <taxon>Sar</taxon>
        <taxon>Stramenopiles</taxon>
        <taxon>Oomycota</taxon>
        <taxon>Peronosporomycetes</taxon>
        <taxon>Peronosporales</taxon>
        <taxon>Peronosporaceae</taxon>
        <taxon>Phytophthora</taxon>
    </lineage>
</organism>
<dbReference type="EMBL" id="RCMK01000167">
    <property type="protein sequence ID" value="KAG2946059.1"/>
    <property type="molecule type" value="Genomic_DNA"/>
</dbReference>
<name>A0A8T1E2Z3_9STRA</name>
<dbReference type="AlphaFoldDB" id="A0A8T1E2Z3"/>
<evidence type="ECO:0000256" key="1">
    <source>
        <dbReference type="SAM" id="MobiDB-lite"/>
    </source>
</evidence>
<dbReference type="VEuPathDB" id="FungiDB:PC110_g16581"/>
<protein>
    <submittedName>
        <fullName evidence="2">Uncharacterized protein</fullName>
    </submittedName>
</protein>
<evidence type="ECO:0000313" key="3">
    <source>
        <dbReference type="Proteomes" id="UP000736787"/>
    </source>
</evidence>
<feature type="compositionally biased region" description="Basic and acidic residues" evidence="1">
    <location>
        <begin position="240"/>
        <end position="260"/>
    </location>
</feature>
<proteinExistence type="predicted"/>
<gene>
    <name evidence="2" type="ORF">PC117_g7949</name>
</gene>
<evidence type="ECO:0000313" key="2">
    <source>
        <dbReference type="EMBL" id="KAG2946059.1"/>
    </source>
</evidence>
<feature type="region of interest" description="Disordered" evidence="1">
    <location>
        <begin position="219"/>
        <end position="278"/>
    </location>
</feature>
<comment type="caution">
    <text evidence="2">The sequence shown here is derived from an EMBL/GenBank/DDBJ whole genome shotgun (WGS) entry which is preliminary data.</text>
</comment>
<sequence length="450" mass="49324">MRTRSGRHSQVDQGTRPTETTETTATSATVGVETTVSVATATSSTTAIPVSSSSIVPPYVDDVSHPALVQWKRERLEYEDAIEARCATTGEDKSKALRSVKNSFNHQLLKTLCKFERGTTIEEVAEDIIVSELDKIIGNVMNDVILDVDAFSTLAPYWSQRKVQSAEEAPGTTALRGAVDTLIRIVDSTSKSDENALYALVKKKALEQVKVEQLLAARKQQPHWAQSGGKFKNGSNRGSRQNDERSNLGKKPRSYDERPRTVLAPKAMSAPTGKSKPRSGCFHCARDHWLSECPDLDETGKEAILAEKKTGSGNINKRVRAKRVEPATTNDEQERPTVILNGVFELPYCADSGSDYNIVSRCHADQLCQLDETIQLVKLREPIESRAVGGTILTSTHAVDVNLTLNTAAGPVIFQDLKRCLIAESDEDDFLVGKTLLSELGIDVDRQLST</sequence>
<reference evidence="2" key="1">
    <citation type="submission" date="2018-10" db="EMBL/GenBank/DDBJ databases">
        <title>Effector identification in a new, highly contiguous assembly of the strawberry crown rot pathogen Phytophthora cactorum.</title>
        <authorList>
            <person name="Armitage A.D."/>
            <person name="Nellist C.F."/>
            <person name="Bates H."/>
            <person name="Vickerstaff R.J."/>
            <person name="Harrison R.J."/>
        </authorList>
    </citation>
    <scope>NUCLEOTIDE SEQUENCE</scope>
    <source>
        <strain evidence="2">4040</strain>
    </source>
</reference>